<keyword evidence="2" id="KW-1185">Reference proteome</keyword>
<dbReference type="EMBL" id="VIEB01000877">
    <property type="protein sequence ID" value="TQD79041.1"/>
    <property type="molecule type" value="Genomic_DNA"/>
</dbReference>
<accession>A0A540KXU4</accession>
<sequence>MASFLSSGAQIGVFKFGIVPSGVDLIVLLGEDHMRSLRGPYYEFPHIADVDLASV</sequence>
<gene>
    <name evidence="1" type="ORF">C1H46_035397</name>
</gene>
<proteinExistence type="predicted"/>
<comment type="caution">
    <text evidence="1">The sequence shown here is derived from an EMBL/GenBank/DDBJ whole genome shotgun (WGS) entry which is preliminary data.</text>
</comment>
<name>A0A540KXU4_MALBA</name>
<dbReference type="Proteomes" id="UP000315295">
    <property type="component" value="Unassembled WGS sequence"/>
</dbReference>
<reference evidence="1 2" key="1">
    <citation type="journal article" date="2019" name="G3 (Bethesda)">
        <title>Sequencing of a Wild Apple (Malus baccata) Genome Unravels the Differences Between Cultivated and Wild Apple Species Regarding Disease Resistance and Cold Tolerance.</title>
        <authorList>
            <person name="Chen X."/>
        </authorList>
    </citation>
    <scope>NUCLEOTIDE SEQUENCE [LARGE SCALE GENOMIC DNA]</scope>
    <source>
        <strain evidence="2">cv. Shandingzi</strain>
        <tissue evidence="1">Leaves</tissue>
    </source>
</reference>
<protein>
    <submittedName>
        <fullName evidence="1">Uncharacterized protein</fullName>
    </submittedName>
</protein>
<organism evidence="1 2">
    <name type="scientific">Malus baccata</name>
    <name type="common">Siberian crab apple</name>
    <name type="synonym">Pyrus baccata</name>
    <dbReference type="NCBI Taxonomy" id="106549"/>
    <lineage>
        <taxon>Eukaryota</taxon>
        <taxon>Viridiplantae</taxon>
        <taxon>Streptophyta</taxon>
        <taxon>Embryophyta</taxon>
        <taxon>Tracheophyta</taxon>
        <taxon>Spermatophyta</taxon>
        <taxon>Magnoliopsida</taxon>
        <taxon>eudicotyledons</taxon>
        <taxon>Gunneridae</taxon>
        <taxon>Pentapetalae</taxon>
        <taxon>rosids</taxon>
        <taxon>fabids</taxon>
        <taxon>Rosales</taxon>
        <taxon>Rosaceae</taxon>
        <taxon>Amygdaloideae</taxon>
        <taxon>Maleae</taxon>
        <taxon>Malus</taxon>
    </lineage>
</organism>
<evidence type="ECO:0000313" key="2">
    <source>
        <dbReference type="Proteomes" id="UP000315295"/>
    </source>
</evidence>
<dbReference type="AlphaFoldDB" id="A0A540KXU4"/>
<evidence type="ECO:0000313" key="1">
    <source>
        <dbReference type="EMBL" id="TQD79041.1"/>
    </source>
</evidence>